<keyword evidence="2" id="KW-0805">Transcription regulation</keyword>
<accession>A0ABQ9NKH5</accession>
<evidence type="ECO:0000256" key="4">
    <source>
        <dbReference type="ARBA" id="ARBA00023163"/>
    </source>
</evidence>
<evidence type="ECO:0000256" key="2">
    <source>
        <dbReference type="ARBA" id="ARBA00023015"/>
    </source>
</evidence>
<feature type="region of interest" description="Disordered" evidence="6">
    <location>
        <begin position="242"/>
        <end position="265"/>
    </location>
</feature>
<comment type="caution">
    <text evidence="8">The sequence shown here is derived from an EMBL/GenBank/DDBJ whole genome shotgun (WGS) entry which is preliminary data.</text>
</comment>
<name>A0ABQ9NKH5_9PEZI</name>
<proteinExistence type="predicted"/>
<keyword evidence="1" id="KW-0479">Metal-binding</keyword>
<evidence type="ECO:0000256" key="5">
    <source>
        <dbReference type="ARBA" id="ARBA00023242"/>
    </source>
</evidence>
<keyword evidence="3" id="KW-0238">DNA-binding</keyword>
<dbReference type="Pfam" id="PF08493">
    <property type="entry name" value="AflR"/>
    <property type="match status" value="1"/>
</dbReference>
<keyword evidence="4" id="KW-0804">Transcription</keyword>
<dbReference type="InterPro" id="IPR013700">
    <property type="entry name" value="AflR"/>
</dbReference>
<evidence type="ECO:0000256" key="1">
    <source>
        <dbReference type="ARBA" id="ARBA00022723"/>
    </source>
</evidence>
<gene>
    <name evidence="8" type="ORF">H2201_006913</name>
</gene>
<dbReference type="Proteomes" id="UP001172684">
    <property type="component" value="Unassembled WGS sequence"/>
</dbReference>
<evidence type="ECO:0000256" key="3">
    <source>
        <dbReference type="ARBA" id="ARBA00023125"/>
    </source>
</evidence>
<keyword evidence="5" id="KW-0539">Nucleus</keyword>
<feature type="compositionally biased region" description="Low complexity" evidence="6">
    <location>
        <begin position="171"/>
        <end position="194"/>
    </location>
</feature>
<feature type="domain" description="Aflatoxin regulatory protein" evidence="7">
    <location>
        <begin position="79"/>
        <end position="177"/>
    </location>
</feature>
<feature type="compositionally biased region" description="Polar residues" evidence="6">
    <location>
        <begin position="244"/>
        <end position="257"/>
    </location>
</feature>
<sequence>MSLSTYLPMMDTFEFGSILSSQIGSGSCHSASFDVFDSLGSNFDKAPLPTPPSPSFNSLQDLNCNQLLKDPKRLPTDRPQSCFTVALNILPSLLANDPTKCTLSSTPSDEHSSSTIPTIDSVISNNKQIIEAISRMLPCPCSLDAHLATIISLIAFKVMAWYAAAARDVPPSSSSCSTSSSGGTSSEPLPSPSEQVLHIPTTVGKYDLAGADQSRMRAQLVLSELHRVQRLVELLSKRLEGVRSRTNAGSRPSSAGANGSDKMDEAMSPMSATIFVQLEADLRKRLRAVSRETMSVVRRG</sequence>
<reference evidence="8" key="1">
    <citation type="submission" date="2022-10" db="EMBL/GenBank/DDBJ databases">
        <title>Culturing micro-colonial fungi from biological soil crusts in the Mojave desert and describing Neophaeococcomyces mojavensis, and introducing the new genera and species Taxawa tesnikishii.</title>
        <authorList>
            <person name="Kurbessoian T."/>
            <person name="Stajich J.E."/>
        </authorList>
    </citation>
    <scope>NUCLEOTIDE SEQUENCE</scope>
    <source>
        <strain evidence="8">TK_1</strain>
    </source>
</reference>
<evidence type="ECO:0000259" key="7">
    <source>
        <dbReference type="Pfam" id="PF08493"/>
    </source>
</evidence>
<dbReference type="EMBL" id="JAPDRL010000065">
    <property type="protein sequence ID" value="KAJ9660491.1"/>
    <property type="molecule type" value="Genomic_DNA"/>
</dbReference>
<organism evidence="8 9">
    <name type="scientific">Coniosporium apollinis</name>
    <dbReference type="NCBI Taxonomy" id="61459"/>
    <lineage>
        <taxon>Eukaryota</taxon>
        <taxon>Fungi</taxon>
        <taxon>Dikarya</taxon>
        <taxon>Ascomycota</taxon>
        <taxon>Pezizomycotina</taxon>
        <taxon>Dothideomycetes</taxon>
        <taxon>Dothideomycetes incertae sedis</taxon>
        <taxon>Coniosporium</taxon>
    </lineage>
</organism>
<protein>
    <recommendedName>
        <fullName evidence="7">Aflatoxin regulatory protein domain-containing protein</fullName>
    </recommendedName>
</protein>
<feature type="region of interest" description="Disordered" evidence="6">
    <location>
        <begin position="171"/>
        <end position="195"/>
    </location>
</feature>
<evidence type="ECO:0000313" key="9">
    <source>
        <dbReference type="Proteomes" id="UP001172684"/>
    </source>
</evidence>
<dbReference type="PRINTS" id="PR00755">
    <property type="entry name" value="AFLATOXINBRP"/>
</dbReference>
<evidence type="ECO:0000256" key="6">
    <source>
        <dbReference type="SAM" id="MobiDB-lite"/>
    </source>
</evidence>
<keyword evidence="9" id="KW-1185">Reference proteome</keyword>
<evidence type="ECO:0000313" key="8">
    <source>
        <dbReference type="EMBL" id="KAJ9660491.1"/>
    </source>
</evidence>